<dbReference type="GO" id="GO:0016746">
    <property type="term" value="F:acyltransferase activity"/>
    <property type="evidence" value="ECO:0007669"/>
    <property type="project" value="UniProtKB-KW"/>
</dbReference>
<dbReference type="Pfam" id="PF00583">
    <property type="entry name" value="Acetyltransf_1"/>
    <property type="match status" value="1"/>
</dbReference>
<reference evidence="3" key="1">
    <citation type="journal article" date="2019" name="Int. J. Syst. Evol. Microbiol.">
        <title>The Global Catalogue of Microorganisms (GCM) 10K type strain sequencing project: providing services to taxonomists for standard genome sequencing and annotation.</title>
        <authorList>
            <consortium name="The Broad Institute Genomics Platform"/>
            <consortium name="The Broad Institute Genome Sequencing Center for Infectious Disease"/>
            <person name="Wu L."/>
            <person name="Ma J."/>
        </authorList>
    </citation>
    <scope>NUCLEOTIDE SEQUENCE [LARGE SCALE GENOMIC DNA]</scope>
    <source>
        <strain evidence="3">CCUG 53915</strain>
    </source>
</reference>
<dbReference type="EMBL" id="JBHTLT010000003">
    <property type="protein sequence ID" value="MFD1203688.1"/>
    <property type="molecule type" value="Genomic_DNA"/>
</dbReference>
<dbReference type="RefSeq" id="WP_336825090.1">
    <property type="nucleotide sequence ID" value="NZ_JBHTLT010000003.1"/>
</dbReference>
<keyword evidence="3" id="KW-1185">Reference proteome</keyword>
<evidence type="ECO:0000259" key="1">
    <source>
        <dbReference type="PROSITE" id="PS51186"/>
    </source>
</evidence>
<protein>
    <submittedName>
        <fullName evidence="2">GNAT family N-acetyltransferase</fullName>
        <ecNumber evidence="2">2.3.-.-</ecNumber>
    </submittedName>
</protein>
<dbReference type="Proteomes" id="UP001597231">
    <property type="component" value="Unassembled WGS sequence"/>
</dbReference>
<dbReference type="InterPro" id="IPR000182">
    <property type="entry name" value="GNAT_dom"/>
</dbReference>
<name>A0ABW3TW40_9BACL</name>
<dbReference type="SUPFAM" id="SSF55729">
    <property type="entry name" value="Acyl-CoA N-acyltransferases (Nat)"/>
    <property type="match status" value="1"/>
</dbReference>
<proteinExistence type="predicted"/>
<dbReference type="PROSITE" id="PS51186">
    <property type="entry name" value="GNAT"/>
    <property type="match status" value="1"/>
</dbReference>
<accession>A0ABW3TW40</accession>
<keyword evidence="2" id="KW-0808">Transferase</keyword>
<dbReference type="Gene3D" id="3.40.630.30">
    <property type="match status" value="1"/>
</dbReference>
<sequence length="144" mass="17028">MDRIDIRELITEEQLKEGYNVMRQLRSHLDEVAYLQLVNEAKRIENYRQFALYANDKIAAVIGFQPMVTLYYGKFIWICDFVTDELKRSKGYGEQLLTYIHDLLLSEGYETVALSSGLQRESAHSFYKDKMKYEQVSYVFKKTL</sequence>
<organism evidence="2 3">
    <name type="scientific">Sporosarcina contaminans</name>
    <dbReference type="NCBI Taxonomy" id="633403"/>
    <lineage>
        <taxon>Bacteria</taxon>
        <taxon>Bacillati</taxon>
        <taxon>Bacillota</taxon>
        <taxon>Bacilli</taxon>
        <taxon>Bacillales</taxon>
        <taxon>Caryophanaceae</taxon>
        <taxon>Sporosarcina</taxon>
    </lineage>
</organism>
<evidence type="ECO:0000313" key="2">
    <source>
        <dbReference type="EMBL" id="MFD1203688.1"/>
    </source>
</evidence>
<dbReference type="CDD" id="cd04301">
    <property type="entry name" value="NAT_SF"/>
    <property type="match status" value="1"/>
</dbReference>
<comment type="caution">
    <text evidence="2">The sequence shown here is derived from an EMBL/GenBank/DDBJ whole genome shotgun (WGS) entry which is preliminary data.</text>
</comment>
<dbReference type="EC" id="2.3.-.-" evidence="2"/>
<evidence type="ECO:0000313" key="3">
    <source>
        <dbReference type="Proteomes" id="UP001597231"/>
    </source>
</evidence>
<dbReference type="InterPro" id="IPR016181">
    <property type="entry name" value="Acyl_CoA_acyltransferase"/>
</dbReference>
<gene>
    <name evidence="2" type="ORF">ACFQ38_00860</name>
</gene>
<feature type="domain" description="N-acetyltransferase" evidence="1">
    <location>
        <begin position="4"/>
        <end position="144"/>
    </location>
</feature>
<keyword evidence="2" id="KW-0012">Acyltransferase</keyword>